<evidence type="ECO:0000256" key="8">
    <source>
        <dbReference type="ARBA" id="ARBA00048741"/>
    </source>
</evidence>
<dbReference type="PIRSF" id="PIRSF001589">
    <property type="entry name" value="Asn_synthetase_glu-h"/>
    <property type="match status" value="1"/>
</dbReference>
<protein>
    <recommendedName>
        <fullName evidence="3">asparagine synthase (glutamine-hydrolyzing)</fullName>
        <ecNumber evidence="3">6.3.5.4</ecNumber>
    </recommendedName>
</protein>
<dbReference type="InterPro" id="IPR051786">
    <property type="entry name" value="ASN_synthetase/amidase"/>
</dbReference>
<dbReference type="InterPro" id="IPR017932">
    <property type="entry name" value="GATase_2_dom"/>
</dbReference>
<accession>A0ABU5ZEW8</accession>
<dbReference type="EMBL" id="JAYJLD010000004">
    <property type="protein sequence ID" value="MEB3100762.1"/>
    <property type="molecule type" value="Genomic_DNA"/>
</dbReference>
<comment type="caution">
    <text evidence="10">The sequence shown here is derived from an EMBL/GenBank/DDBJ whole genome shotgun (WGS) entry which is preliminary data.</text>
</comment>
<evidence type="ECO:0000313" key="10">
    <source>
        <dbReference type="EMBL" id="MEB3100762.1"/>
    </source>
</evidence>
<keyword evidence="6" id="KW-0061">Asparagine biosynthesis</keyword>
<feature type="domain" description="Glutamine amidotransferase type-2" evidence="9">
    <location>
        <begin position="2"/>
        <end position="220"/>
    </location>
</feature>
<dbReference type="Pfam" id="PF00733">
    <property type="entry name" value="Asn_synthase"/>
    <property type="match status" value="1"/>
</dbReference>
<dbReference type="EC" id="6.3.5.4" evidence="3"/>
<comment type="pathway">
    <text evidence="1">Amino-acid biosynthesis; L-asparagine biosynthesis; L-asparagine from L-aspartate (L-Gln route): step 1/1.</text>
</comment>
<dbReference type="InterPro" id="IPR029055">
    <property type="entry name" value="Ntn_hydrolases_N"/>
</dbReference>
<evidence type="ECO:0000313" key="11">
    <source>
        <dbReference type="Proteomes" id="UP001310386"/>
    </source>
</evidence>
<dbReference type="PROSITE" id="PS51278">
    <property type="entry name" value="GATASE_TYPE_2"/>
    <property type="match status" value="1"/>
</dbReference>
<dbReference type="PANTHER" id="PTHR43284:SF1">
    <property type="entry name" value="ASPARAGINE SYNTHETASE"/>
    <property type="match status" value="1"/>
</dbReference>
<comment type="catalytic activity">
    <reaction evidence="8">
        <text>L-aspartate + L-glutamine + ATP + H2O = L-asparagine + L-glutamate + AMP + diphosphate + H(+)</text>
        <dbReference type="Rhea" id="RHEA:12228"/>
        <dbReference type="ChEBI" id="CHEBI:15377"/>
        <dbReference type="ChEBI" id="CHEBI:15378"/>
        <dbReference type="ChEBI" id="CHEBI:29985"/>
        <dbReference type="ChEBI" id="CHEBI:29991"/>
        <dbReference type="ChEBI" id="CHEBI:30616"/>
        <dbReference type="ChEBI" id="CHEBI:33019"/>
        <dbReference type="ChEBI" id="CHEBI:58048"/>
        <dbReference type="ChEBI" id="CHEBI:58359"/>
        <dbReference type="ChEBI" id="CHEBI:456215"/>
        <dbReference type="EC" id="6.3.5.4"/>
    </reaction>
</comment>
<dbReference type="RefSeq" id="WP_371752880.1">
    <property type="nucleotide sequence ID" value="NZ_JAYJLD010000004.1"/>
</dbReference>
<dbReference type="InterPro" id="IPR006426">
    <property type="entry name" value="Asn_synth_AEB"/>
</dbReference>
<keyword evidence="11" id="KW-1185">Reference proteome</keyword>
<evidence type="ECO:0000256" key="7">
    <source>
        <dbReference type="ARBA" id="ARBA00022962"/>
    </source>
</evidence>
<sequence length="649" mass="75152">MSAIAGIYQFNEGAWNPEIVEHSGRLMDALRKFPADDVRTWHSGPIFLGCHAQWITPESVEEQLPYFDSERKLAITADAIIDNRQELFDLLQIERGRREQMTDSELILLAYRSWEEDAPKYLIGDFAFMIWDERKRKLFGARDFSGGRTLYYYRDAKRFAFCTIIQPLFSLPYIGSRLNEEWLAEFLAISGMNDAVDASITSYQNIEQIPPSHSISIENGHLTLARYCTLASGKVLKLRTNEDYVEAFREVFQEAVTSRLRTHRPVGAQLSGGLDSGAVVSFAAKALRAGNRQMHTFSYIPPSDFKDFTSRHMMADERPYIKSTVQYVGGIIDHYLDFAGRDPYTEVDDFLELMEMPYKFFENSFWLKGMFEKAHEQGIGVLLNGGRGNLSISWGSAIDYYAILLKRLKWLRLYHELDQYSRNRGGNRLRRLPVIAKVAFPLLARMFPSGTSYQMPMLINKAFARRTNVFEKLQDYGIGHTGWFSESNIYKQRQRHFEDVFHWNASNTLAAKLSLPYSVWKRDPTNDVRVIRFCLSLPEEQYVQNGLDRALIRRSTEQLLPDQVRLNQRVRGVQGVDWVHRMIPHWKTFIEEIKQLSSDKRMLEYVDGEAVKAALAKVRDGVRPEYASDPGSKLLMRSLIVYRFLKKYI</sequence>
<proteinExistence type="inferred from homology"/>
<organism evidence="10 11">
    <name type="scientific">Ferviditalea candida</name>
    <dbReference type="NCBI Taxonomy" id="3108399"/>
    <lineage>
        <taxon>Bacteria</taxon>
        <taxon>Bacillati</taxon>
        <taxon>Bacillota</taxon>
        <taxon>Bacilli</taxon>
        <taxon>Bacillales</taxon>
        <taxon>Paenibacillaceae</taxon>
        <taxon>Ferviditalea</taxon>
    </lineage>
</organism>
<keyword evidence="6" id="KW-0028">Amino-acid biosynthesis</keyword>
<dbReference type="SUPFAM" id="SSF52402">
    <property type="entry name" value="Adenine nucleotide alpha hydrolases-like"/>
    <property type="match status" value="1"/>
</dbReference>
<dbReference type="Gene3D" id="3.60.20.10">
    <property type="entry name" value="Glutamine Phosphoribosylpyrophosphate, subunit 1, domain 1"/>
    <property type="match status" value="1"/>
</dbReference>
<dbReference type="CDD" id="cd00712">
    <property type="entry name" value="AsnB"/>
    <property type="match status" value="1"/>
</dbReference>
<name>A0ABU5ZEW8_9BACL</name>
<dbReference type="SUPFAM" id="SSF56235">
    <property type="entry name" value="N-terminal nucleophile aminohydrolases (Ntn hydrolases)"/>
    <property type="match status" value="1"/>
</dbReference>
<comment type="similarity">
    <text evidence="2">Belongs to the asparagine synthetase family.</text>
</comment>
<reference evidence="10" key="1">
    <citation type="submission" date="2023-12" db="EMBL/GenBank/DDBJ databases">
        <title>Fervidustalea candida gen. nov., sp. nov., a novel member of the family Paenibacillaceae isolated from a geothermal area.</title>
        <authorList>
            <person name="Li W.-J."/>
            <person name="Jiao J.-Y."/>
            <person name="Chen Y."/>
        </authorList>
    </citation>
    <scope>NUCLEOTIDE SEQUENCE</scope>
    <source>
        <strain evidence="10">SYSU GA230002</strain>
    </source>
</reference>
<dbReference type="PANTHER" id="PTHR43284">
    <property type="entry name" value="ASPARAGINE SYNTHETASE (GLUTAMINE-HYDROLYZING)"/>
    <property type="match status" value="1"/>
</dbReference>
<evidence type="ECO:0000256" key="2">
    <source>
        <dbReference type="ARBA" id="ARBA00005752"/>
    </source>
</evidence>
<evidence type="ECO:0000256" key="3">
    <source>
        <dbReference type="ARBA" id="ARBA00012737"/>
    </source>
</evidence>
<dbReference type="Proteomes" id="UP001310386">
    <property type="component" value="Unassembled WGS sequence"/>
</dbReference>
<gene>
    <name evidence="10" type="ORF">VF724_03710</name>
</gene>
<evidence type="ECO:0000256" key="5">
    <source>
        <dbReference type="ARBA" id="ARBA00022840"/>
    </source>
</evidence>
<evidence type="ECO:0000256" key="1">
    <source>
        <dbReference type="ARBA" id="ARBA00005187"/>
    </source>
</evidence>
<keyword evidence="5" id="KW-0067">ATP-binding</keyword>
<evidence type="ECO:0000259" key="9">
    <source>
        <dbReference type="PROSITE" id="PS51278"/>
    </source>
</evidence>
<dbReference type="Gene3D" id="3.40.50.620">
    <property type="entry name" value="HUPs"/>
    <property type="match status" value="2"/>
</dbReference>
<evidence type="ECO:0000256" key="6">
    <source>
        <dbReference type="ARBA" id="ARBA00022888"/>
    </source>
</evidence>
<keyword evidence="4" id="KW-0547">Nucleotide-binding</keyword>
<dbReference type="InterPro" id="IPR001962">
    <property type="entry name" value="Asn_synthase"/>
</dbReference>
<dbReference type="InterPro" id="IPR033738">
    <property type="entry name" value="AsnB_N"/>
</dbReference>
<keyword evidence="7" id="KW-0315">Glutamine amidotransferase</keyword>
<dbReference type="InterPro" id="IPR014729">
    <property type="entry name" value="Rossmann-like_a/b/a_fold"/>
</dbReference>
<dbReference type="Pfam" id="PF13537">
    <property type="entry name" value="GATase_7"/>
    <property type="match status" value="1"/>
</dbReference>
<evidence type="ECO:0000256" key="4">
    <source>
        <dbReference type="ARBA" id="ARBA00022741"/>
    </source>
</evidence>